<keyword evidence="3" id="KW-1185">Reference proteome</keyword>
<gene>
    <name evidence="2" type="primary">GLEAN_06562</name>
    <name evidence="2" type="ORF">TcasGA2_TC006562</name>
</gene>
<reference evidence="2 3" key="1">
    <citation type="journal article" date="2008" name="Nature">
        <title>The genome of the model beetle and pest Tribolium castaneum.</title>
        <authorList>
            <consortium name="Tribolium Genome Sequencing Consortium"/>
            <person name="Richards S."/>
            <person name="Gibbs R.A."/>
            <person name="Weinstock G.M."/>
            <person name="Brown S.J."/>
            <person name="Denell R."/>
            <person name="Beeman R.W."/>
            <person name="Gibbs R."/>
            <person name="Beeman R.W."/>
            <person name="Brown S.J."/>
            <person name="Bucher G."/>
            <person name="Friedrich M."/>
            <person name="Grimmelikhuijzen C.J."/>
            <person name="Klingler M."/>
            <person name="Lorenzen M."/>
            <person name="Richards S."/>
            <person name="Roth S."/>
            <person name="Schroder R."/>
            <person name="Tautz D."/>
            <person name="Zdobnov E.M."/>
            <person name="Muzny D."/>
            <person name="Gibbs R.A."/>
            <person name="Weinstock G.M."/>
            <person name="Attaway T."/>
            <person name="Bell S."/>
            <person name="Buhay C.J."/>
            <person name="Chandrabose M.N."/>
            <person name="Chavez D."/>
            <person name="Clerk-Blankenburg K.P."/>
            <person name="Cree A."/>
            <person name="Dao M."/>
            <person name="Davis C."/>
            <person name="Chacko J."/>
            <person name="Dinh H."/>
            <person name="Dugan-Rocha S."/>
            <person name="Fowler G."/>
            <person name="Garner T.T."/>
            <person name="Garnes J."/>
            <person name="Gnirke A."/>
            <person name="Hawes A."/>
            <person name="Hernandez J."/>
            <person name="Hines S."/>
            <person name="Holder M."/>
            <person name="Hume J."/>
            <person name="Jhangiani S.N."/>
            <person name="Joshi V."/>
            <person name="Khan Z.M."/>
            <person name="Jackson L."/>
            <person name="Kovar C."/>
            <person name="Kowis A."/>
            <person name="Lee S."/>
            <person name="Lewis L.R."/>
            <person name="Margolis J."/>
            <person name="Morgan M."/>
            <person name="Nazareth L.V."/>
            <person name="Nguyen N."/>
            <person name="Okwuonu G."/>
            <person name="Parker D."/>
            <person name="Richards S."/>
            <person name="Ruiz S.J."/>
            <person name="Santibanez J."/>
            <person name="Savard J."/>
            <person name="Scherer S.E."/>
            <person name="Schneider B."/>
            <person name="Sodergren E."/>
            <person name="Tautz D."/>
            <person name="Vattahil S."/>
            <person name="Villasana D."/>
            <person name="White C.S."/>
            <person name="Wright R."/>
            <person name="Park Y."/>
            <person name="Beeman R.W."/>
            <person name="Lord J."/>
            <person name="Oppert B."/>
            <person name="Lorenzen M."/>
            <person name="Brown S."/>
            <person name="Wang L."/>
            <person name="Savard J."/>
            <person name="Tautz D."/>
            <person name="Richards S."/>
            <person name="Weinstock G."/>
            <person name="Gibbs R.A."/>
            <person name="Liu Y."/>
            <person name="Worley K."/>
            <person name="Weinstock G."/>
            <person name="Elsik C.G."/>
            <person name="Reese J.T."/>
            <person name="Elhaik E."/>
            <person name="Landan G."/>
            <person name="Graur D."/>
            <person name="Arensburger P."/>
            <person name="Atkinson P."/>
            <person name="Beeman R.W."/>
            <person name="Beidler J."/>
            <person name="Brown S.J."/>
            <person name="Demuth J.P."/>
            <person name="Drury D.W."/>
            <person name="Du Y.Z."/>
            <person name="Fujiwara H."/>
            <person name="Lorenzen M."/>
            <person name="Maselli V."/>
            <person name="Osanai M."/>
            <person name="Park Y."/>
            <person name="Robertson H.M."/>
            <person name="Tu Z."/>
            <person name="Wang J.J."/>
            <person name="Wang S."/>
            <person name="Richards S."/>
            <person name="Song H."/>
            <person name="Zhang L."/>
            <person name="Sodergren E."/>
            <person name="Werner D."/>
            <person name="Stanke M."/>
            <person name="Morgenstern B."/>
            <person name="Solovyev V."/>
            <person name="Kosarev P."/>
            <person name="Brown G."/>
            <person name="Chen H.C."/>
            <person name="Ermolaeva O."/>
            <person name="Hlavina W."/>
            <person name="Kapustin Y."/>
            <person name="Kiryutin B."/>
            <person name="Kitts P."/>
            <person name="Maglott D."/>
            <person name="Pruitt K."/>
            <person name="Sapojnikov V."/>
            <person name="Souvorov A."/>
            <person name="Mackey A.J."/>
            <person name="Waterhouse R.M."/>
            <person name="Wyder S."/>
            <person name="Zdobnov E.M."/>
            <person name="Zdobnov E.M."/>
            <person name="Wyder S."/>
            <person name="Kriventseva E.V."/>
            <person name="Kadowaki T."/>
            <person name="Bork P."/>
            <person name="Aranda M."/>
            <person name="Bao R."/>
            <person name="Beermann A."/>
            <person name="Berns N."/>
            <person name="Bolognesi R."/>
            <person name="Bonneton F."/>
            <person name="Bopp D."/>
            <person name="Brown S.J."/>
            <person name="Bucher G."/>
            <person name="Butts T."/>
            <person name="Chaumot A."/>
            <person name="Denell R.E."/>
            <person name="Ferrier D.E."/>
            <person name="Friedrich M."/>
            <person name="Gordon C.M."/>
            <person name="Jindra M."/>
            <person name="Klingler M."/>
            <person name="Lan Q."/>
            <person name="Lattorff H.M."/>
            <person name="Laudet V."/>
            <person name="von Levetsow C."/>
            <person name="Liu Z."/>
            <person name="Lutz R."/>
            <person name="Lynch J.A."/>
            <person name="da Fonseca R.N."/>
            <person name="Posnien N."/>
            <person name="Reuter R."/>
            <person name="Roth S."/>
            <person name="Savard J."/>
            <person name="Schinko J.B."/>
            <person name="Schmitt C."/>
            <person name="Schoppmeier M."/>
            <person name="Schroder R."/>
            <person name="Shippy T.D."/>
            <person name="Simonnet F."/>
            <person name="Marques-Souza H."/>
            <person name="Tautz D."/>
            <person name="Tomoyasu Y."/>
            <person name="Trauner J."/>
            <person name="Van der Zee M."/>
            <person name="Vervoort M."/>
            <person name="Wittkopp N."/>
            <person name="Wimmer E.A."/>
            <person name="Yang X."/>
            <person name="Jones A.K."/>
            <person name="Sattelle D.B."/>
            <person name="Ebert P.R."/>
            <person name="Nelson D."/>
            <person name="Scott J.G."/>
            <person name="Beeman R.W."/>
            <person name="Muthukrishnan S."/>
            <person name="Kramer K.J."/>
            <person name="Arakane Y."/>
            <person name="Beeman R.W."/>
            <person name="Zhu Q."/>
            <person name="Hogenkamp D."/>
            <person name="Dixit R."/>
            <person name="Oppert B."/>
            <person name="Jiang H."/>
            <person name="Zou Z."/>
            <person name="Marshall J."/>
            <person name="Elpidina E."/>
            <person name="Vinokurov K."/>
            <person name="Oppert C."/>
            <person name="Zou Z."/>
            <person name="Evans J."/>
            <person name="Lu Z."/>
            <person name="Zhao P."/>
            <person name="Sumathipala N."/>
            <person name="Altincicek B."/>
            <person name="Vilcinskas A."/>
            <person name="Williams M."/>
            <person name="Hultmark D."/>
            <person name="Hetru C."/>
            <person name="Jiang H."/>
            <person name="Grimmelikhuijzen C.J."/>
            <person name="Hauser F."/>
            <person name="Cazzamali G."/>
            <person name="Williamson M."/>
            <person name="Park Y."/>
            <person name="Li B."/>
            <person name="Tanaka Y."/>
            <person name="Predel R."/>
            <person name="Neupert S."/>
            <person name="Schachtner J."/>
            <person name="Verleyen P."/>
            <person name="Raible F."/>
            <person name="Bork P."/>
            <person name="Friedrich M."/>
            <person name="Walden K.K."/>
            <person name="Robertson H.M."/>
            <person name="Angeli S."/>
            <person name="Foret S."/>
            <person name="Bucher G."/>
            <person name="Schuetz S."/>
            <person name="Maleszka R."/>
            <person name="Wimmer E.A."/>
            <person name="Beeman R.W."/>
            <person name="Lorenzen M."/>
            <person name="Tomoyasu Y."/>
            <person name="Miller S.C."/>
            <person name="Grossmann D."/>
            <person name="Bucher G."/>
        </authorList>
    </citation>
    <scope>NUCLEOTIDE SEQUENCE [LARGE SCALE GENOMIC DNA]</scope>
    <source>
        <strain evidence="2 3">Georgia GA2</strain>
    </source>
</reference>
<evidence type="ECO:0000256" key="1">
    <source>
        <dbReference type="SAM" id="Phobius"/>
    </source>
</evidence>
<keyword evidence="1" id="KW-0472">Membrane</keyword>
<organism evidence="2 3">
    <name type="scientific">Tribolium castaneum</name>
    <name type="common">Red flour beetle</name>
    <dbReference type="NCBI Taxonomy" id="7070"/>
    <lineage>
        <taxon>Eukaryota</taxon>
        <taxon>Metazoa</taxon>
        <taxon>Ecdysozoa</taxon>
        <taxon>Arthropoda</taxon>
        <taxon>Hexapoda</taxon>
        <taxon>Insecta</taxon>
        <taxon>Pterygota</taxon>
        <taxon>Neoptera</taxon>
        <taxon>Endopterygota</taxon>
        <taxon>Coleoptera</taxon>
        <taxon>Polyphaga</taxon>
        <taxon>Cucujiformia</taxon>
        <taxon>Tenebrionidae</taxon>
        <taxon>Tenebrionidae incertae sedis</taxon>
        <taxon>Tribolium</taxon>
    </lineage>
</organism>
<keyword evidence="1" id="KW-1133">Transmembrane helix</keyword>
<dbReference type="AlphaFoldDB" id="D6WXK8"/>
<evidence type="ECO:0000313" key="3">
    <source>
        <dbReference type="Proteomes" id="UP000007266"/>
    </source>
</evidence>
<sequence length="145" mass="16378">MARKMAAKAGIECGFFCTELGLWLWPKNGREIGEVKWSVILTRSVRSIRFVVASSAKGMMGSAAGATEPRWRRHIASASPEKARKFQQLKVAYDTVIIDNIKDGSSRDYPRFDTSVKEKIIFLTPLLLIIEVYVFSTIRVNYVFA</sequence>
<name>D6WXK8_TRICA</name>
<dbReference type="EMBL" id="KQ971361">
    <property type="protein sequence ID" value="EFA08861.1"/>
    <property type="molecule type" value="Genomic_DNA"/>
</dbReference>
<protein>
    <submittedName>
        <fullName evidence="2">Uncharacterized protein</fullName>
    </submittedName>
</protein>
<dbReference type="HOGENOM" id="CLU_1789354_0_0_1"/>
<dbReference type="Proteomes" id="UP000007266">
    <property type="component" value="Linkage group 8"/>
</dbReference>
<feature type="transmembrane region" description="Helical" evidence="1">
    <location>
        <begin position="120"/>
        <end position="144"/>
    </location>
</feature>
<keyword evidence="1" id="KW-0812">Transmembrane</keyword>
<dbReference type="InParanoid" id="D6WXK8"/>
<accession>D6WXK8</accession>
<proteinExistence type="predicted"/>
<reference evidence="2 3" key="2">
    <citation type="journal article" date="2010" name="Nucleic Acids Res.">
        <title>BeetleBase in 2010: revisions to provide comprehensive genomic information for Tribolium castaneum.</title>
        <authorList>
            <person name="Kim H.S."/>
            <person name="Murphy T."/>
            <person name="Xia J."/>
            <person name="Caragea D."/>
            <person name="Park Y."/>
            <person name="Beeman R.W."/>
            <person name="Lorenzen M.D."/>
            <person name="Butcher S."/>
            <person name="Manak J.R."/>
            <person name="Brown S.J."/>
        </authorList>
    </citation>
    <scope>GENOME REANNOTATION</scope>
    <source>
        <strain evidence="2 3">Georgia GA2</strain>
    </source>
</reference>
<evidence type="ECO:0000313" key="2">
    <source>
        <dbReference type="EMBL" id="EFA08861.1"/>
    </source>
</evidence>